<gene>
    <name evidence="1" type="ORF">METZ01_LOCUS267489</name>
</gene>
<protein>
    <submittedName>
        <fullName evidence="1">Uncharacterized protein</fullName>
    </submittedName>
</protein>
<name>A0A382JSJ2_9ZZZZ</name>
<dbReference type="EMBL" id="UINC01075948">
    <property type="protein sequence ID" value="SVC14635.1"/>
    <property type="molecule type" value="Genomic_DNA"/>
</dbReference>
<reference evidence="1" key="1">
    <citation type="submission" date="2018-05" db="EMBL/GenBank/DDBJ databases">
        <authorList>
            <person name="Lanie J.A."/>
            <person name="Ng W.-L."/>
            <person name="Kazmierczak K.M."/>
            <person name="Andrzejewski T.M."/>
            <person name="Davidsen T.M."/>
            <person name="Wayne K.J."/>
            <person name="Tettelin H."/>
            <person name="Glass J.I."/>
            <person name="Rusch D."/>
            <person name="Podicherti R."/>
            <person name="Tsui H.-C.T."/>
            <person name="Winkler M.E."/>
        </authorList>
    </citation>
    <scope>NUCLEOTIDE SEQUENCE</scope>
</reference>
<evidence type="ECO:0000313" key="1">
    <source>
        <dbReference type="EMBL" id="SVC14635.1"/>
    </source>
</evidence>
<sequence>MSSKGTEVETMRAIKQHIEEAARFVDIGQCALSHQCALMIDFNLRQVATVAPVSAPKVENAVSF</sequence>
<proteinExistence type="predicted"/>
<dbReference type="AlphaFoldDB" id="A0A382JSJ2"/>
<organism evidence="1">
    <name type="scientific">marine metagenome</name>
    <dbReference type="NCBI Taxonomy" id="408172"/>
    <lineage>
        <taxon>unclassified sequences</taxon>
        <taxon>metagenomes</taxon>
        <taxon>ecological metagenomes</taxon>
    </lineage>
</organism>
<accession>A0A382JSJ2</accession>